<proteinExistence type="predicted"/>
<dbReference type="RefSeq" id="WP_011589284.1">
    <property type="nucleotide sequence ID" value="NC_008260.1"/>
</dbReference>
<evidence type="ECO:0000313" key="3">
    <source>
        <dbReference type="Proteomes" id="UP000008871"/>
    </source>
</evidence>
<dbReference type="eggNOG" id="ENOG5032YN8">
    <property type="taxonomic scope" value="Bacteria"/>
</dbReference>
<dbReference type="AlphaFoldDB" id="Q0VMZ5"/>
<dbReference type="InterPro" id="IPR025362">
    <property type="entry name" value="DUF4266"/>
</dbReference>
<dbReference type="STRING" id="393595.ABO_2005"/>
<protein>
    <recommendedName>
        <fullName evidence="1">DUF4266 domain-containing protein</fullName>
    </recommendedName>
</protein>
<dbReference type="EMBL" id="AM286690">
    <property type="protein sequence ID" value="CAL17453.1"/>
    <property type="molecule type" value="Genomic_DNA"/>
</dbReference>
<evidence type="ECO:0000313" key="2">
    <source>
        <dbReference type="EMBL" id="CAL17453.1"/>
    </source>
</evidence>
<reference evidence="2 3" key="1">
    <citation type="journal article" date="2006" name="Nat. Biotechnol.">
        <title>Genome sequence of the ubiquitous hydrocarbon-degrading marine bacterium Alcanivorax borkumensis.</title>
        <authorList>
            <person name="Schneiker S."/>
            <person name="Martins dos Santos V.A.P."/>
            <person name="Bartels D."/>
            <person name="Bekel T."/>
            <person name="Brecht M."/>
            <person name="Buhrmester J."/>
            <person name="Chernikova T.N."/>
            <person name="Denaro R."/>
            <person name="Ferrer M."/>
            <person name="Gertler C."/>
            <person name="Goesmann A."/>
            <person name="Golyshina O.V."/>
            <person name="Kaminski F."/>
            <person name="Khachane A.N."/>
            <person name="Lang S."/>
            <person name="Linke B."/>
            <person name="McHardy A.C."/>
            <person name="Meyer F."/>
            <person name="Nechitaylo T."/>
            <person name="Puehler A."/>
            <person name="Regenhardt D."/>
            <person name="Rupp O."/>
            <person name="Sabirova J.S."/>
            <person name="Selbitschka W."/>
            <person name="Yakimov M.M."/>
            <person name="Timmis K.N."/>
            <person name="Vorhoelter F.-J."/>
            <person name="Weidner S."/>
            <person name="Kaiser O."/>
            <person name="Golyshin P.N."/>
        </authorList>
    </citation>
    <scope>NUCLEOTIDE SEQUENCE [LARGE SCALE GENOMIC DNA]</scope>
    <source>
        <strain evidence="3">ATCC 700651 / DSM 11573 / NCIMB 13689 / SK2</strain>
    </source>
</reference>
<dbReference type="PROSITE" id="PS51257">
    <property type="entry name" value="PROKAR_LIPOPROTEIN"/>
    <property type="match status" value="1"/>
</dbReference>
<accession>Q0VMZ5</accession>
<keyword evidence="3" id="KW-1185">Reference proteome</keyword>
<dbReference type="HOGENOM" id="CLU_177704_0_2_6"/>
<evidence type="ECO:0000259" key="1">
    <source>
        <dbReference type="Pfam" id="PF14086"/>
    </source>
</evidence>
<dbReference type="OrthoDB" id="5574393at2"/>
<dbReference type="Pfam" id="PF14086">
    <property type="entry name" value="DUF4266"/>
    <property type="match status" value="1"/>
</dbReference>
<dbReference type="KEGG" id="abo:ABO_2005"/>
<feature type="domain" description="DUF4266" evidence="1">
    <location>
        <begin position="26"/>
        <end position="76"/>
    </location>
</feature>
<name>Q0VMZ5_ALCBS</name>
<dbReference type="Proteomes" id="UP000008871">
    <property type="component" value="Chromosome"/>
</dbReference>
<gene>
    <name evidence="2" type="ordered locus">ABO_2005</name>
</gene>
<organism evidence="2 3">
    <name type="scientific">Alcanivorax borkumensis (strain ATCC 700651 / DSM 11573 / NCIMB 13689 / SK2)</name>
    <dbReference type="NCBI Taxonomy" id="393595"/>
    <lineage>
        <taxon>Bacteria</taxon>
        <taxon>Pseudomonadati</taxon>
        <taxon>Pseudomonadota</taxon>
        <taxon>Gammaproteobacteria</taxon>
        <taxon>Oceanospirillales</taxon>
        <taxon>Alcanivoracaceae</taxon>
        <taxon>Alcanivorax</taxon>
    </lineage>
</organism>
<sequence length="76" mass="7855">MMKFALGIPVFLITVGCVSGCQNLGVQPWERDLLAKPVMTMGAADGLDDALDDHIYFSKEASSGGRGFGGGGCGCN</sequence>